<evidence type="ECO:0000259" key="4">
    <source>
        <dbReference type="PROSITE" id="PS01124"/>
    </source>
</evidence>
<organism evidence="5 6">
    <name type="scientific">Tenacibaculum vairaonense</name>
    <dbReference type="NCBI Taxonomy" id="3137860"/>
    <lineage>
        <taxon>Bacteria</taxon>
        <taxon>Pseudomonadati</taxon>
        <taxon>Bacteroidota</taxon>
        <taxon>Flavobacteriia</taxon>
        <taxon>Flavobacteriales</taxon>
        <taxon>Flavobacteriaceae</taxon>
        <taxon>Tenacibaculum</taxon>
    </lineage>
</organism>
<dbReference type="PANTHER" id="PTHR43280">
    <property type="entry name" value="ARAC-FAMILY TRANSCRIPTIONAL REGULATOR"/>
    <property type="match status" value="1"/>
</dbReference>
<proteinExistence type="predicted"/>
<evidence type="ECO:0000256" key="1">
    <source>
        <dbReference type="ARBA" id="ARBA00023015"/>
    </source>
</evidence>
<dbReference type="Proteomes" id="UP001497602">
    <property type="component" value="Unassembled WGS sequence"/>
</dbReference>
<evidence type="ECO:0000313" key="6">
    <source>
        <dbReference type="Proteomes" id="UP001497602"/>
    </source>
</evidence>
<dbReference type="Pfam" id="PF12833">
    <property type="entry name" value="HTH_18"/>
    <property type="match status" value="1"/>
</dbReference>
<keyword evidence="6" id="KW-1185">Reference proteome</keyword>
<dbReference type="SUPFAM" id="SSF46689">
    <property type="entry name" value="Homeodomain-like"/>
    <property type="match status" value="2"/>
</dbReference>
<dbReference type="InterPro" id="IPR018060">
    <property type="entry name" value="HTH_AraC"/>
</dbReference>
<protein>
    <submittedName>
        <fullName evidence="5">HTH-type transcriptional activator Btr</fullName>
    </submittedName>
</protein>
<reference evidence="5 6" key="1">
    <citation type="submission" date="2024-05" db="EMBL/GenBank/DDBJ databases">
        <authorList>
            <person name="Duchaud E."/>
        </authorList>
    </citation>
    <scope>NUCLEOTIDE SEQUENCE [LARGE SCALE GENOMIC DNA]</scope>
    <source>
        <strain evidence="5">Ena-SAMPLE-TAB-13-05-2024-13:56:06:370-140305</strain>
    </source>
</reference>
<dbReference type="PANTHER" id="PTHR43280:SF28">
    <property type="entry name" value="HTH-TYPE TRANSCRIPTIONAL ACTIVATOR RHAS"/>
    <property type="match status" value="1"/>
</dbReference>
<gene>
    <name evidence="5" type="primary">btr</name>
    <name evidence="5" type="ORF">T190115A13A_80046</name>
</gene>
<keyword evidence="3" id="KW-0804">Transcription</keyword>
<evidence type="ECO:0000313" key="5">
    <source>
        <dbReference type="EMBL" id="CAL2108471.1"/>
    </source>
</evidence>
<dbReference type="RefSeq" id="WP_348740078.1">
    <property type="nucleotide sequence ID" value="NZ_CAXJRC010000045.1"/>
</dbReference>
<sequence>MNELFDTFKPQNSIVKKYVDYYYLDIKPDNVVKEIQTFPHFNNIISFYKSDIRIQGDEMVFHKSVEPNQVFTPIREKILTLKQFGRVHGIVIVFHTFGIQQFFRGVDFSNYVTDVEFFSQEELQQLFSTKETNVLTNMIDKFLEKRFIKFENLIVEKSLRYIFNDYEKFSITEISKEFGVSRQHLTRVFKSHLGISLKRFHKIVILRKTIHKRLFQNSSQSFTDMAYEFNFSDQSHLIKTYKELTKCSPKSFFEKGTLLGKNDTFWHLDS</sequence>
<evidence type="ECO:0000256" key="3">
    <source>
        <dbReference type="ARBA" id="ARBA00023163"/>
    </source>
</evidence>
<dbReference type="InterPro" id="IPR009057">
    <property type="entry name" value="Homeodomain-like_sf"/>
</dbReference>
<evidence type="ECO:0000256" key="2">
    <source>
        <dbReference type="ARBA" id="ARBA00023125"/>
    </source>
</evidence>
<accession>A0ABP1FDP5</accession>
<name>A0ABP1FDP5_9FLAO</name>
<keyword evidence="2" id="KW-0238">DNA-binding</keyword>
<dbReference type="EMBL" id="CAXJRC010000045">
    <property type="protein sequence ID" value="CAL2108471.1"/>
    <property type="molecule type" value="Genomic_DNA"/>
</dbReference>
<feature type="domain" description="HTH araC/xylS-type" evidence="4">
    <location>
        <begin position="156"/>
        <end position="255"/>
    </location>
</feature>
<comment type="caution">
    <text evidence="5">The sequence shown here is derived from an EMBL/GenBank/DDBJ whole genome shotgun (WGS) entry which is preliminary data.</text>
</comment>
<dbReference type="PROSITE" id="PS01124">
    <property type="entry name" value="HTH_ARAC_FAMILY_2"/>
    <property type="match status" value="1"/>
</dbReference>
<keyword evidence="1" id="KW-0805">Transcription regulation</keyword>
<dbReference type="Gene3D" id="1.10.10.60">
    <property type="entry name" value="Homeodomain-like"/>
    <property type="match status" value="1"/>
</dbReference>
<dbReference type="SMART" id="SM00342">
    <property type="entry name" value="HTH_ARAC"/>
    <property type="match status" value="1"/>
</dbReference>